<dbReference type="EMBL" id="CAJVQB010000920">
    <property type="protein sequence ID" value="CAG8513372.1"/>
    <property type="molecule type" value="Genomic_DNA"/>
</dbReference>
<gene>
    <name evidence="1" type="ORF">GMARGA_LOCUS2795</name>
</gene>
<protein>
    <submittedName>
        <fullName evidence="1">6924_t:CDS:1</fullName>
    </submittedName>
</protein>
<organism evidence="1 2">
    <name type="scientific">Gigaspora margarita</name>
    <dbReference type="NCBI Taxonomy" id="4874"/>
    <lineage>
        <taxon>Eukaryota</taxon>
        <taxon>Fungi</taxon>
        <taxon>Fungi incertae sedis</taxon>
        <taxon>Mucoromycota</taxon>
        <taxon>Glomeromycotina</taxon>
        <taxon>Glomeromycetes</taxon>
        <taxon>Diversisporales</taxon>
        <taxon>Gigasporaceae</taxon>
        <taxon>Gigaspora</taxon>
    </lineage>
</organism>
<comment type="caution">
    <text evidence="1">The sequence shown here is derived from an EMBL/GenBank/DDBJ whole genome shotgun (WGS) entry which is preliminary data.</text>
</comment>
<dbReference type="Proteomes" id="UP000789901">
    <property type="component" value="Unassembled WGS sequence"/>
</dbReference>
<accession>A0ABM8W384</accession>
<reference evidence="1 2" key="1">
    <citation type="submission" date="2021-06" db="EMBL/GenBank/DDBJ databases">
        <authorList>
            <person name="Kallberg Y."/>
            <person name="Tangrot J."/>
            <person name="Rosling A."/>
        </authorList>
    </citation>
    <scope>NUCLEOTIDE SEQUENCE [LARGE SCALE GENOMIC DNA]</scope>
    <source>
        <strain evidence="1 2">120-4 pot B 10/14</strain>
    </source>
</reference>
<name>A0ABM8W384_GIGMA</name>
<proteinExistence type="predicted"/>
<evidence type="ECO:0000313" key="2">
    <source>
        <dbReference type="Proteomes" id="UP000789901"/>
    </source>
</evidence>
<evidence type="ECO:0000313" key="1">
    <source>
        <dbReference type="EMBL" id="CAG8513372.1"/>
    </source>
</evidence>
<keyword evidence="2" id="KW-1185">Reference proteome</keyword>
<sequence>MVLKITTLSISTSSISSSTNKNNGFTNEHKLALSSTKKDILWSKLLLLGSNPKLKDFLDLANAIAIDIRLCTDYFISYP</sequence>